<comment type="caution">
    <text evidence="7">The sequence shown here is derived from an EMBL/GenBank/DDBJ whole genome shotgun (WGS) entry which is preliminary data.</text>
</comment>
<feature type="domain" description="Translation elongation factor EFTs/EF1B dimerisation" evidence="6">
    <location>
        <begin position="45"/>
        <end position="192"/>
    </location>
</feature>
<proteinExistence type="inferred from homology"/>
<dbReference type="Gene3D" id="1.10.8.10">
    <property type="entry name" value="DNA helicase RuvA subunit, C-terminal domain"/>
    <property type="match status" value="1"/>
</dbReference>
<keyword evidence="3 5" id="KW-0251">Elongation factor</keyword>
<evidence type="ECO:0000256" key="2">
    <source>
        <dbReference type="ARBA" id="ARBA00016956"/>
    </source>
</evidence>
<protein>
    <recommendedName>
        <fullName evidence="2 5">Elongation factor Ts</fullName>
        <shortName evidence="5">EF-Ts</shortName>
    </recommendedName>
</protein>
<dbReference type="PANTHER" id="PTHR11741">
    <property type="entry name" value="ELONGATION FACTOR TS"/>
    <property type="match status" value="1"/>
</dbReference>
<dbReference type="SUPFAM" id="SSF46934">
    <property type="entry name" value="UBA-like"/>
    <property type="match status" value="1"/>
</dbReference>
<reference evidence="7 8" key="1">
    <citation type="submission" date="2017-09" db="EMBL/GenBank/DDBJ databases">
        <title>Depth-based differentiation of microbial function through sediment-hosted aquifers and enrichment of novel symbionts in the deep terrestrial subsurface.</title>
        <authorList>
            <person name="Probst A.J."/>
            <person name="Ladd B."/>
            <person name="Jarett J.K."/>
            <person name="Geller-Mcgrath D.E."/>
            <person name="Sieber C.M."/>
            <person name="Emerson J.B."/>
            <person name="Anantharaman K."/>
            <person name="Thomas B.C."/>
            <person name="Malmstrom R."/>
            <person name="Stieglmeier M."/>
            <person name="Klingl A."/>
            <person name="Woyke T."/>
            <person name="Ryan C.M."/>
            <person name="Banfield J.F."/>
        </authorList>
    </citation>
    <scope>NUCLEOTIDE SEQUENCE [LARGE SCALE GENOMIC DNA]</scope>
    <source>
        <strain evidence="7">CG07_land_8_20_14_0_80_42_15</strain>
    </source>
</reference>
<comment type="subcellular location">
    <subcellularLocation>
        <location evidence="5">Cytoplasm</location>
    </subcellularLocation>
</comment>
<evidence type="ECO:0000256" key="5">
    <source>
        <dbReference type="HAMAP-Rule" id="MF_00050"/>
    </source>
</evidence>
<dbReference type="HAMAP" id="MF_00050">
    <property type="entry name" value="EF_Ts"/>
    <property type="match status" value="1"/>
</dbReference>
<evidence type="ECO:0000259" key="6">
    <source>
        <dbReference type="Pfam" id="PF00889"/>
    </source>
</evidence>
<dbReference type="SUPFAM" id="SSF54713">
    <property type="entry name" value="Elongation factor Ts (EF-Ts), dimerisation domain"/>
    <property type="match status" value="1"/>
</dbReference>
<name>A0A2J0KS72_9BACT</name>
<dbReference type="InterPro" id="IPR018101">
    <property type="entry name" value="Transl_elong_Ts_CS"/>
</dbReference>
<comment type="similarity">
    <text evidence="1 5">Belongs to the EF-Ts family.</text>
</comment>
<dbReference type="CDD" id="cd14275">
    <property type="entry name" value="UBA_EF-Ts"/>
    <property type="match status" value="1"/>
</dbReference>
<keyword evidence="5" id="KW-0963">Cytoplasm</keyword>
<feature type="region of interest" description="Involved in Mg(2+) ion dislocation from EF-Tu" evidence="5">
    <location>
        <begin position="78"/>
        <end position="81"/>
    </location>
</feature>
<comment type="function">
    <text evidence="5">Associates with the EF-Tu.GDP complex and induces the exchange of GDP to GTP. It remains bound to the aminoacyl-tRNA.EF-Tu.GTP complex up to the GTP hydrolysis stage on the ribosome.</text>
</comment>
<dbReference type="Proteomes" id="UP000230052">
    <property type="component" value="Unassembled WGS sequence"/>
</dbReference>
<dbReference type="InterPro" id="IPR036402">
    <property type="entry name" value="EF-Ts_dimer_sf"/>
</dbReference>
<dbReference type="FunFam" id="1.10.8.10:FF:000001">
    <property type="entry name" value="Elongation factor Ts"/>
    <property type="match status" value="1"/>
</dbReference>
<dbReference type="NCBIfam" id="TIGR00116">
    <property type="entry name" value="tsf"/>
    <property type="match status" value="1"/>
</dbReference>
<organism evidence="7 8">
    <name type="scientific">Candidatus Aquitaenariimonas noxiae</name>
    <dbReference type="NCBI Taxonomy" id="1974741"/>
    <lineage>
        <taxon>Bacteria</taxon>
        <taxon>Pseudomonadati</taxon>
        <taxon>Candidatus Omnitrophota</taxon>
        <taxon>Candidatus Aquitaenariimonas</taxon>
    </lineage>
</organism>
<dbReference type="AlphaFoldDB" id="A0A2J0KS72"/>
<dbReference type="FunFam" id="1.10.286.20:FF:000001">
    <property type="entry name" value="Elongation factor Ts"/>
    <property type="match status" value="1"/>
</dbReference>
<dbReference type="InterPro" id="IPR001816">
    <property type="entry name" value="Transl_elong_EFTs/EF1B"/>
</dbReference>
<sequence length="194" mass="21954">MLDAIKELREKTSAGMMDCKRALKEANGDINKAIEILRKKGIALASKKASRTAKDGVIESYIHLGSKIGVLLEVNCESDFVARNKDFKIFVKDVAMQIAASHPRYISKEDVPVDVIEKEKEIIKAQMKGKPENVIEKIAEGKLEKFYEEACLLNQPFIKDMNIKVRDYLTSMVAKIGENIVVRRFTRYQVGEEC</sequence>
<dbReference type="GO" id="GO:0003746">
    <property type="term" value="F:translation elongation factor activity"/>
    <property type="evidence" value="ECO:0007669"/>
    <property type="project" value="UniProtKB-UniRule"/>
</dbReference>
<keyword evidence="4 5" id="KW-0648">Protein biosynthesis</keyword>
<dbReference type="GO" id="GO:0005737">
    <property type="term" value="C:cytoplasm"/>
    <property type="evidence" value="ECO:0007669"/>
    <property type="project" value="UniProtKB-SubCell"/>
</dbReference>
<dbReference type="InterPro" id="IPR014039">
    <property type="entry name" value="Transl_elong_EFTs/EF1B_dimer"/>
</dbReference>
<accession>A0A2J0KS72</accession>
<evidence type="ECO:0000256" key="4">
    <source>
        <dbReference type="ARBA" id="ARBA00022917"/>
    </source>
</evidence>
<evidence type="ECO:0000256" key="3">
    <source>
        <dbReference type="ARBA" id="ARBA00022768"/>
    </source>
</evidence>
<gene>
    <name evidence="5 7" type="primary">tsf</name>
    <name evidence="7" type="ORF">COS99_05955</name>
</gene>
<dbReference type="PANTHER" id="PTHR11741:SF0">
    <property type="entry name" value="ELONGATION FACTOR TS, MITOCHONDRIAL"/>
    <property type="match status" value="1"/>
</dbReference>
<dbReference type="Gene3D" id="1.10.286.20">
    <property type="match status" value="1"/>
</dbReference>
<dbReference type="EMBL" id="PEWV01000060">
    <property type="protein sequence ID" value="PIU41402.1"/>
    <property type="molecule type" value="Genomic_DNA"/>
</dbReference>
<evidence type="ECO:0000313" key="7">
    <source>
        <dbReference type="EMBL" id="PIU41402.1"/>
    </source>
</evidence>
<dbReference type="PROSITE" id="PS01126">
    <property type="entry name" value="EF_TS_1"/>
    <property type="match status" value="1"/>
</dbReference>
<dbReference type="Gene3D" id="3.30.479.20">
    <property type="entry name" value="Elongation factor Ts, dimerisation domain"/>
    <property type="match status" value="1"/>
</dbReference>
<dbReference type="InterPro" id="IPR009060">
    <property type="entry name" value="UBA-like_sf"/>
</dbReference>
<evidence type="ECO:0000313" key="8">
    <source>
        <dbReference type="Proteomes" id="UP000230052"/>
    </source>
</evidence>
<dbReference type="Pfam" id="PF00889">
    <property type="entry name" value="EF_TS"/>
    <property type="match status" value="1"/>
</dbReference>
<evidence type="ECO:0000256" key="1">
    <source>
        <dbReference type="ARBA" id="ARBA00005532"/>
    </source>
</evidence>